<dbReference type="KEGG" id="clup:CLUP02_14285"/>
<dbReference type="RefSeq" id="XP_049150362.1">
    <property type="nucleotide sequence ID" value="XM_049293216.1"/>
</dbReference>
<organism evidence="2 3">
    <name type="scientific">Colletotrichum lupini</name>
    <dbReference type="NCBI Taxonomy" id="145971"/>
    <lineage>
        <taxon>Eukaryota</taxon>
        <taxon>Fungi</taxon>
        <taxon>Dikarya</taxon>
        <taxon>Ascomycota</taxon>
        <taxon>Pezizomycotina</taxon>
        <taxon>Sordariomycetes</taxon>
        <taxon>Hypocreomycetidae</taxon>
        <taxon>Glomerellales</taxon>
        <taxon>Glomerellaceae</taxon>
        <taxon>Colletotrichum</taxon>
        <taxon>Colletotrichum acutatum species complex</taxon>
    </lineage>
</organism>
<dbReference type="AlphaFoldDB" id="A0A9Q8WN54"/>
<dbReference type="CDD" id="cd12148">
    <property type="entry name" value="fungal_TF_MHR"/>
    <property type="match status" value="1"/>
</dbReference>
<proteinExistence type="predicted"/>
<dbReference type="Proteomes" id="UP000830671">
    <property type="component" value="Chromosome 7"/>
</dbReference>
<evidence type="ECO:0000313" key="3">
    <source>
        <dbReference type="Proteomes" id="UP000830671"/>
    </source>
</evidence>
<keyword evidence="3" id="KW-1185">Reference proteome</keyword>
<evidence type="ECO:0000256" key="1">
    <source>
        <dbReference type="SAM" id="MobiDB-lite"/>
    </source>
</evidence>
<evidence type="ECO:0000313" key="2">
    <source>
        <dbReference type="EMBL" id="UQC88760.1"/>
    </source>
</evidence>
<dbReference type="PANTHER" id="PTHR47256:SF1">
    <property type="entry name" value="ZN(II)2CYS6 TRANSCRIPTION FACTOR (EUROFUNG)"/>
    <property type="match status" value="1"/>
</dbReference>
<sequence length="646" mass="72498">MSVSVPFQLPATAERPLKKQWHDRMDCWRDDLHNLRIHAFCQLGYFIFLRFLYKAAFNERNTQWPLSALYSPVGSGESNAVAPGQAPEGLSERQAQKQALFRTSRAYRSAHNVLKLIQSSEDRVVQDLVQQLRDCTDLDDTIESIGNADLVVKGADEETQNTVSQNLGPNLGATNQEPIIDPRSRSGCPTSLSNVKMPLSEFSLADGQSSGFIDNLGCCSVLPVSRWTNVSDDDEALTSLLHLFWTWDSTLSNIVDKGRFVADLCSGGPGLTIASQKVFCSSFLVNAVLTVSALHSARRCYAFDPNAIALARLFADEACQLLKSERRVGSLTFLQGASILWFVTCNEKSLVTFGTHENLPKLVREAWSELGFEKGDFTVFNFSDMGTPSQMRDWHTISHINWGFYCFFMKWVYREAAESVSAKFLSSKPLVTKIIDNQSHWHDLRTPSPRTHIFEAPYQLEVFGLKYSLYQIMEESISAVPLDPARCVAVYRLLHQWKLALPDHLDMGNSIASSVLSLHVSYESIALKVVTIYESNSTTPYLDGWDAGSLQLHHAKSMVILLWTYRCLYDTKFDRWAANQCSVVIRILLLVYASNITLFAIYDIISKAHFILNEMAYVGVVGHAKELLEDIEMEARGLNVCVPSHG</sequence>
<dbReference type="PANTHER" id="PTHR47256">
    <property type="entry name" value="ZN(II)2CYS6 TRANSCRIPTION FACTOR (EUROFUNG)-RELATED"/>
    <property type="match status" value="1"/>
</dbReference>
<gene>
    <name evidence="2" type="ORF">CLUP02_14285</name>
</gene>
<dbReference type="GeneID" id="73348226"/>
<evidence type="ECO:0008006" key="4">
    <source>
        <dbReference type="Google" id="ProtNLM"/>
    </source>
</evidence>
<accession>A0A9Q8WN54</accession>
<reference evidence="2" key="1">
    <citation type="journal article" date="2021" name="Mol. Plant Microbe Interact.">
        <title>Complete Genome Sequence of the Plant-Pathogenic Fungus Colletotrichum lupini.</title>
        <authorList>
            <person name="Baroncelli R."/>
            <person name="Pensec F."/>
            <person name="Da Lio D."/>
            <person name="Boufleur T."/>
            <person name="Vicente I."/>
            <person name="Sarrocco S."/>
            <person name="Picot A."/>
            <person name="Baraldi E."/>
            <person name="Sukno S."/>
            <person name="Thon M."/>
            <person name="Le Floch G."/>
        </authorList>
    </citation>
    <scope>NUCLEOTIDE SEQUENCE</scope>
    <source>
        <strain evidence="2">IMI 504893</strain>
    </source>
</reference>
<feature type="region of interest" description="Disordered" evidence="1">
    <location>
        <begin position="162"/>
        <end position="183"/>
    </location>
</feature>
<name>A0A9Q8WN54_9PEZI</name>
<dbReference type="InterPro" id="IPR053187">
    <property type="entry name" value="Notoamide_regulator"/>
</dbReference>
<protein>
    <recommendedName>
        <fullName evidence="4">Transcription factor domain-containing protein</fullName>
    </recommendedName>
</protein>
<dbReference type="EMBL" id="CP019479">
    <property type="protein sequence ID" value="UQC88760.1"/>
    <property type="molecule type" value="Genomic_DNA"/>
</dbReference>
<feature type="compositionally biased region" description="Polar residues" evidence="1">
    <location>
        <begin position="162"/>
        <end position="177"/>
    </location>
</feature>